<evidence type="ECO:0000313" key="5">
    <source>
        <dbReference type="RefSeq" id="XP_022098426.1"/>
    </source>
</evidence>
<dbReference type="GeneID" id="110983461"/>
<keyword evidence="1" id="KW-0812">Transmembrane</keyword>
<name>A0A8B7Z507_ACAPL</name>
<evidence type="ECO:0000313" key="4">
    <source>
        <dbReference type="Proteomes" id="UP000694845"/>
    </source>
</evidence>
<sequence>MIPRTVVLCVTVLLSIVVTVNSQGRRLPPNQTPPILRPVPDTRGVDFIFCFMSNFQIPERLMIIIGGNSPGDTRVQVQVPALNILRFIEVPEGQTRFLDIPPIAAAIGTGFQNGTVYVLAQQQVTVHAVNSISNTNDGFLAIPTDGLGTEYIVASYDPVPIEQSQFIISGTQDFTRVWVTPTNQIRWGVRLYQQGETIIVNLMRFQSIQFQSAADLTGSHIRSNKPVSVSSGASCTLVPAGVYRCDHLIEMIPPVPTWGKRFTLLPFVNRTSGFIFRIIAARQQTEINVAGINTWLMQMGEYREYDQRSPFPVTVTASRPVLVVQYAKGFESDMMGDPFMTLVPPVEQFIMGTVTFGTFNESSLLLQRQPLRSFVCVSVSAESLFAVSLNNIPVLDSRRNVPAFGRLATYGADRSFEIHRGANTISNPSLFTRFGAIVYGFGLGTSYGYPIGYRLIRQLCSRVNKGTEQVIEYDCFDTNVGNVPDGVPGPPGPGLPGFPNPPLGGPFGDEELDPNRPPGGYIPAGHPAFPFIPDPNWPSAQLPLPPLPPPEPPTGGCFSTGLLILGAIAPASIVFLIMLIILVTLQASKKKY</sequence>
<dbReference type="OMA" id="ERTISRC"/>
<dbReference type="RefSeq" id="XP_022098426.1">
    <property type="nucleotide sequence ID" value="XM_022242734.1"/>
</dbReference>
<gene>
    <name evidence="5" type="primary">LOC110983461</name>
</gene>
<evidence type="ECO:0000259" key="3">
    <source>
        <dbReference type="Pfam" id="PF17517"/>
    </source>
</evidence>
<feature type="chain" id="PRO_5034630629" evidence="2">
    <location>
        <begin position="23"/>
        <end position="592"/>
    </location>
</feature>
<feature type="transmembrane region" description="Helical" evidence="1">
    <location>
        <begin position="562"/>
        <end position="585"/>
    </location>
</feature>
<dbReference type="PANTHER" id="PTHR46534">
    <property type="entry name" value="IGGFC_BINDING DOMAIN-CONTAINING PROTEIN"/>
    <property type="match status" value="1"/>
</dbReference>
<dbReference type="KEGG" id="aplc:110983461"/>
<accession>A0A8B7Z507</accession>
<dbReference type="PANTHER" id="PTHR46534:SF1">
    <property type="entry name" value="IGGFC-BINDING PROTEIN N-TERMINAL DOMAIN-CONTAINING PROTEIN"/>
    <property type="match status" value="1"/>
</dbReference>
<evidence type="ECO:0000256" key="1">
    <source>
        <dbReference type="SAM" id="Phobius"/>
    </source>
</evidence>
<organism evidence="4 5">
    <name type="scientific">Acanthaster planci</name>
    <name type="common">Crown-of-thorns starfish</name>
    <dbReference type="NCBI Taxonomy" id="133434"/>
    <lineage>
        <taxon>Eukaryota</taxon>
        <taxon>Metazoa</taxon>
        <taxon>Echinodermata</taxon>
        <taxon>Eleutherozoa</taxon>
        <taxon>Asterozoa</taxon>
        <taxon>Asteroidea</taxon>
        <taxon>Valvatacea</taxon>
        <taxon>Valvatida</taxon>
        <taxon>Acanthasteridae</taxon>
        <taxon>Acanthaster</taxon>
    </lineage>
</organism>
<keyword evidence="4" id="KW-1185">Reference proteome</keyword>
<dbReference type="Pfam" id="PF17517">
    <property type="entry name" value="IgGFc_binding"/>
    <property type="match status" value="1"/>
</dbReference>
<feature type="signal peptide" evidence="2">
    <location>
        <begin position="1"/>
        <end position="22"/>
    </location>
</feature>
<dbReference type="InterPro" id="IPR035234">
    <property type="entry name" value="IgGFc-bd_N"/>
</dbReference>
<reference evidence="5" key="1">
    <citation type="submission" date="2025-08" db="UniProtKB">
        <authorList>
            <consortium name="RefSeq"/>
        </authorList>
    </citation>
    <scope>IDENTIFICATION</scope>
</reference>
<keyword evidence="1" id="KW-0472">Membrane</keyword>
<keyword evidence="1" id="KW-1133">Transmembrane helix</keyword>
<evidence type="ECO:0000256" key="2">
    <source>
        <dbReference type="SAM" id="SignalP"/>
    </source>
</evidence>
<proteinExistence type="predicted"/>
<dbReference type="Proteomes" id="UP000694845">
    <property type="component" value="Unplaced"/>
</dbReference>
<feature type="domain" description="IgGFc-binding protein N-terminal" evidence="3">
    <location>
        <begin position="137"/>
        <end position="392"/>
    </location>
</feature>
<protein>
    <submittedName>
        <fullName evidence="5">IgGFc-binding protein-like</fullName>
    </submittedName>
</protein>
<dbReference type="OrthoDB" id="6236007at2759"/>
<keyword evidence="2" id="KW-0732">Signal</keyword>
<dbReference type="AlphaFoldDB" id="A0A8B7Z507"/>